<dbReference type="PANTHER" id="PTHR11601">
    <property type="entry name" value="CYSTEINE DESULFURYLASE FAMILY MEMBER"/>
    <property type="match status" value="1"/>
</dbReference>
<reference evidence="14" key="1">
    <citation type="submission" date="2020-05" db="EMBL/GenBank/DDBJ databases">
        <title>Frigoriglobus tundricola gen. nov., sp. nov., a psychrotolerant cellulolytic planctomycete of the family Gemmataceae with two divergent copies of 16S rRNA gene.</title>
        <authorList>
            <person name="Kulichevskaya I.S."/>
            <person name="Ivanova A.A."/>
            <person name="Naumoff D.G."/>
            <person name="Beletsky A.V."/>
            <person name="Rijpstra W.I.C."/>
            <person name="Sinninghe Damste J.S."/>
            <person name="Mardanov A.V."/>
            <person name="Ravin N.V."/>
            <person name="Dedysh S.N."/>
        </authorList>
    </citation>
    <scope>NUCLEOTIDE SEQUENCE [LARGE SCALE GENOMIC DNA]</scope>
    <source>
        <strain evidence="14">PL17</strain>
    </source>
</reference>
<evidence type="ECO:0000313" key="13">
    <source>
        <dbReference type="EMBL" id="QJW95022.1"/>
    </source>
</evidence>
<dbReference type="InterPro" id="IPR015424">
    <property type="entry name" value="PyrdxlP-dep_Trfase"/>
</dbReference>
<dbReference type="EC" id="2.8.1.7" evidence="4"/>
<dbReference type="RefSeq" id="WP_171470898.1">
    <property type="nucleotide sequence ID" value="NZ_CP053452.2"/>
</dbReference>
<dbReference type="InterPro" id="IPR015421">
    <property type="entry name" value="PyrdxlP-dep_Trfase_major"/>
</dbReference>
<dbReference type="Gene3D" id="3.40.640.10">
    <property type="entry name" value="Type I PLP-dependent aspartate aminotransferase-like (Major domain)"/>
    <property type="match status" value="1"/>
</dbReference>
<comment type="cofactor">
    <cofactor evidence="1 11">
        <name>pyridoxal 5'-phosphate</name>
        <dbReference type="ChEBI" id="CHEBI:597326"/>
    </cofactor>
</comment>
<dbReference type="KEGG" id="ftj:FTUN_2548"/>
<name>A0A6M5YPX7_9BACT</name>
<evidence type="ECO:0000256" key="5">
    <source>
        <dbReference type="ARBA" id="ARBA00022679"/>
    </source>
</evidence>
<evidence type="ECO:0000256" key="3">
    <source>
        <dbReference type="ARBA" id="ARBA00006490"/>
    </source>
</evidence>
<dbReference type="InterPro" id="IPR016454">
    <property type="entry name" value="Cysteine_dSase"/>
</dbReference>
<evidence type="ECO:0000256" key="9">
    <source>
        <dbReference type="ARBA" id="ARBA00023014"/>
    </source>
</evidence>
<accession>A0A6M5YPX7</accession>
<keyword evidence="7" id="KW-0663">Pyridoxal phosphate</keyword>
<dbReference type="EMBL" id="CP053452">
    <property type="protein sequence ID" value="QJW95022.1"/>
    <property type="molecule type" value="Genomic_DNA"/>
</dbReference>
<proteinExistence type="inferred from homology"/>
<keyword evidence="6" id="KW-0479">Metal-binding</keyword>
<keyword evidence="8" id="KW-0408">Iron</keyword>
<dbReference type="InterPro" id="IPR020578">
    <property type="entry name" value="Aminotrans_V_PyrdxlP_BS"/>
</dbReference>
<dbReference type="Proteomes" id="UP000503447">
    <property type="component" value="Chromosome"/>
</dbReference>
<dbReference type="InterPro" id="IPR000192">
    <property type="entry name" value="Aminotrans_V_dom"/>
</dbReference>
<evidence type="ECO:0000256" key="11">
    <source>
        <dbReference type="RuleBase" id="RU004504"/>
    </source>
</evidence>
<protein>
    <recommendedName>
        <fullName evidence="4">cysteine desulfurase</fullName>
        <ecNumber evidence="4">2.8.1.7</ecNumber>
    </recommendedName>
</protein>
<evidence type="ECO:0000256" key="1">
    <source>
        <dbReference type="ARBA" id="ARBA00001933"/>
    </source>
</evidence>
<dbReference type="InterPro" id="IPR015422">
    <property type="entry name" value="PyrdxlP-dep_Trfase_small"/>
</dbReference>
<comment type="catalytic activity">
    <reaction evidence="10">
        <text>(sulfur carrier)-H + L-cysteine = (sulfur carrier)-SH + L-alanine</text>
        <dbReference type="Rhea" id="RHEA:43892"/>
        <dbReference type="Rhea" id="RHEA-COMP:14737"/>
        <dbReference type="Rhea" id="RHEA-COMP:14739"/>
        <dbReference type="ChEBI" id="CHEBI:29917"/>
        <dbReference type="ChEBI" id="CHEBI:35235"/>
        <dbReference type="ChEBI" id="CHEBI:57972"/>
        <dbReference type="ChEBI" id="CHEBI:64428"/>
        <dbReference type="EC" id="2.8.1.7"/>
    </reaction>
</comment>
<evidence type="ECO:0000259" key="12">
    <source>
        <dbReference type="Pfam" id="PF00266"/>
    </source>
</evidence>
<evidence type="ECO:0000256" key="4">
    <source>
        <dbReference type="ARBA" id="ARBA00012239"/>
    </source>
</evidence>
<dbReference type="PIRSF" id="PIRSF005572">
    <property type="entry name" value="NifS"/>
    <property type="match status" value="1"/>
</dbReference>
<evidence type="ECO:0000256" key="6">
    <source>
        <dbReference type="ARBA" id="ARBA00022723"/>
    </source>
</evidence>
<comment type="function">
    <text evidence="2">Catalyzes the removal of elemental sulfur atoms from cysteine to produce alanine. Seems to participate in the biosynthesis of the nitrogenase metalloclusters by providing the inorganic sulfur required for the Fe-S core formation.</text>
</comment>
<evidence type="ECO:0000256" key="7">
    <source>
        <dbReference type="ARBA" id="ARBA00022898"/>
    </source>
</evidence>
<dbReference type="AlphaFoldDB" id="A0A6M5YPX7"/>
<dbReference type="PROSITE" id="PS00595">
    <property type="entry name" value="AA_TRANSFER_CLASS_5"/>
    <property type="match status" value="1"/>
</dbReference>
<keyword evidence="14" id="KW-1185">Reference proteome</keyword>
<dbReference type="Gene3D" id="1.10.260.50">
    <property type="match status" value="1"/>
</dbReference>
<dbReference type="SUPFAM" id="SSF53383">
    <property type="entry name" value="PLP-dependent transferases"/>
    <property type="match status" value="1"/>
</dbReference>
<evidence type="ECO:0000256" key="2">
    <source>
        <dbReference type="ARBA" id="ARBA00003120"/>
    </source>
</evidence>
<keyword evidence="9" id="KW-0411">Iron-sulfur</keyword>
<evidence type="ECO:0000256" key="10">
    <source>
        <dbReference type="ARBA" id="ARBA00050776"/>
    </source>
</evidence>
<evidence type="ECO:0000313" key="14">
    <source>
        <dbReference type="Proteomes" id="UP000503447"/>
    </source>
</evidence>
<dbReference type="GO" id="GO:0051536">
    <property type="term" value="F:iron-sulfur cluster binding"/>
    <property type="evidence" value="ECO:0007669"/>
    <property type="project" value="UniProtKB-KW"/>
</dbReference>
<keyword evidence="5 13" id="KW-0808">Transferase</keyword>
<organism evidence="13 14">
    <name type="scientific">Frigoriglobus tundricola</name>
    <dbReference type="NCBI Taxonomy" id="2774151"/>
    <lineage>
        <taxon>Bacteria</taxon>
        <taxon>Pseudomonadati</taxon>
        <taxon>Planctomycetota</taxon>
        <taxon>Planctomycetia</taxon>
        <taxon>Gemmatales</taxon>
        <taxon>Gemmataceae</taxon>
        <taxon>Frigoriglobus</taxon>
    </lineage>
</organism>
<sequence length="392" mass="40812">MNTSPIYLDYNATTPVDPAVLAALLPHIQDHFGNPSSAHAYGRSAHDAVEAGRVHVAALVGAEPDEIVFTGGGSEASNHAIKGACLRSGESPAALHVITTRVEHPATARPIEFLRAFGVKVTVLPVDRFGLVDPDAVKHAITPRTRLVSVMHSNNEVGTLMPVREIATIARARGVLVHTDCAQSLGKVPVDVNALGVDLLTVAGHKLYAPKGVGALFVRRGVTLDPLIHGAGHETGRRAGTENVPYIAALGRACTLAAQSLPGATDRLRTLRDRLYTRLHARLGERISINGHPELRLPNTLNVNFIGHVGAELLAKVPGVAASTGSACHDGKVSLSPVLAAMGVAPEVGRGAVRLSVGRFTTEEEVDHAADLLAGAASEAPGALTPGAGARR</sequence>
<dbReference type="FunFam" id="3.40.640.10:FF:000084">
    <property type="entry name" value="IscS-like cysteine desulfurase"/>
    <property type="match status" value="1"/>
</dbReference>
<feature type="domain" description="Aminotransferase class V" evidence="12">
    <location>
        <begin position="6"/>
        <end position="367"/>
    </location>
</feature>
<gene>
    <name evidence="13" type="ORF">FTUN_2548</name>
</gene>
<dbReference type="Gene3D" id="3.90.1150.10">
    <property type="entry name" value="Aspartate Aminotransferase, domain 1"/>
    <property type="match status" value="1"/>
</dbReference>
<dbReference type="Pfam" id="PF00266">
    <property type="entry name" value="Aminotran_5"/>
    <property type="match status" value="1"/>
</dbReference>
<evidence type="ECO:0000256" key="8">
    <source>
        <dbReference type="ARBA" id="ARBA00023004"/>
    </source>
</evidence>
<dbReference type="PANTHER" id="PTHR11601:SF34">
    <property type="entry name" value="CYSTEINE DESULFURASE"/>
    <property type="match status" value="1"/>
</dbReference>
<dbReference type="GO" id="GO:0031071">
    <property type="term" value="F:cysteine desulfurase activity"/>
    <property type="evidence" value="ECO:0007669"/>
    <property type="project" value="UniProtKB-EC"/>
</dbReference>
<comment type="similarity">
    <text evidence="3">Belongs to the class-V pyridoxal-phosphate-dependent aminotransferase family. NifS/IscS subfamily.</text>
</comment>
<dbReference type="GO" id="GO:0046872">
    <property type="term" value="F:metal ion binding"/>
    <property type="evidence" value="ECO:0007669"/>
    <property type="project" value="UniProtKB-KW"/>
</dbReference>